<dbReference type="InParanoid" id="K1RMA2"/>
<dbReference type="HOGENOM" id="CLU_2186485_0_0_1"/>
<organism evidence="1">
    <name type="scientific">Magallana gigas</name>
    <name type="common">Pacific oyster</name>
    <name type="synonym">Crassostrea gigas</name>
    <dbReference type="NCBI Taxonomy" id="29159"/>
    <lineage>
        <taxon>Eukaryota</taxon>
        <taxon>Metazoa</taxon>
        <taxon>Spiralia</taxon>
        <taxon>Lophotrochozoa</taxon>
        <taxon>Mollusca</taxon>
        <taxon>Bivalvia</taxon>
        <taxon>Autobranchia</taxon>
        <taxon>Pteriomorphia</taxon>
        <taxon>Ostreida</taxon>
        <taxon>Ostreoidea</taxon>
        <taxon>Ostreidae</taxon>
        <taxon>Magallana</taxon>
    </lineage>
</organism>
<evidence type="ECO:0000313" key="1">
    <source>
        <dbReference type="EMBL" id="EKC42725.1"/>
    </source>
</evidence>
<protein>
    <submittedName>
        <fullName evidence="1">Uncharacterized protein</fullName>
    </submittedName>
</protein>
<dbReference type="AlphaFoldDB" id="K1RMA2"/>
<gene>
    <name evidence="1" type="ORF">CGI_10016839</name>
</gene>
<name>K1RMA2_MAGGI</name>
<accession>K1RMA2</accession>
<reference evidence="1" key="1">
    <citation type="journal article" date="2012" name="Nature">
        <title>The oyster genome reveals stress adaptation and complexity of shell formation.</title>
        <authorList>
            <person name="Zhang G."/>
            <person name="Fang X."/>
            <person name="Guo X."/>
            <person name="Li L."/>
            <person name="Luo R."/>
            <person name="Xu F."/>
            <person name="Yang P."/>
            <person name="Zhang L."/>
            <person name="Wang X."/>
            <person name="Qi H."/>
            <person name="Xiong Z."/>
            <person name="Que H."/>
            <person name="Xie Y."/>
            <person name="Holland P.W."/>
            <person name="Paps J."/>
            <person name="Zhu Y."/>
            <person name="Wu F."/>
            <person name="Chen Y."/>
            <person name="Wang J."/>
            <person name="Peng C."/>
            <person name="Meng J."/>
            <person name="Yang L."/>
            <person name="Liu J."/>
            <person name="Wen B."/>
            <person name="Zhang N."/>
            <person name="Huang Z."/>
            <person name="Zhu Q."/>
            <person name="Feng Y."/>
            <person name="Mount A."/>
            <person name="Hedgecock D."/>
            <person name="Xu Z."/>
            <person name="Liu Y."/>
            <person name="Domazet-Loso T."/>
            <person name="Du Y."/>
            <person name="Sun X."/>
            <person name="Zhang S."/>
            <person name="Liu B."/>
            <person name="Cheng P."/>
            <person name="Jiang X."/>
            <person name="Li J."/>
            <person name="Fan D."/>
            <person name="Wang W."/>
            <person name="Fu W."/>
            <person name="Wang T."/>
            <person name="Wang B."/>
            <person name="Zhang J."/>
            <person name="Peng Z."/>
            <person name="Li Y."/>
            <person name="Li N."/>
            <person name="Wang J."/>
            <person name="Chen M."/>
            <person name="He Y."/>
            <person name="Tan F."/>
            <person name="Song X."/>
            <person name="Zheng Q."/>
            <person name="Huang R."/>
            <person name="Yang H."/>
            <person name="Du X."/>
            <person name="Chen L."/>
            <person name="Yang M."/>
            <person name="Gaffney P.M."/>
            <person name="Wang S."/>
            <person name="Luo L."/>
            <person name="She Z."/>
            <person name="Ming Y."/>
            <person name="Huang W."/>
            <person name="Zhang S."/>
            <person name="Huang B."/>
            <person name="Zhang Y."/>
            <person name="Qu T."/>
            <person name="Ni P."/>
            <person name="Miao G."/>
            <person name="Wang J."/>
            <person name="Wang Q."/>
            <person name="Steinberg C.E."/>
            <person name="Wang H."/>
            <person name="Li N."/>
            <person name="Qian L."/>
            <person name="Zhang G."/>
            <person name="Li Y."/>
            <person name="Yang H."/>
            <person name="Liu X."/>
            <person name="Wang J."/>
            <person name="Yin Y."/>
            <person name="Wang J."/>
        </authorList>
    </citation>
    <scope>NUCLEOTIDE SEQUENCE [LARGE SCALE GENOMIC DNA]</scope>
    <source>
        <strain evidence="1">05x7-T-G4-1.051#20</strain>
    </source>
</reference>
<proteinExistence type="predicted"/>
<sequence>MPSDCSSTSKDFGNQARLIVSHINGRNNSSTHGQFYNHMYQMSKVRACVLRIRSNTKENLPQSLQGHSFKIHLLVQDQGSARTSYLLYDEFGYLGHVNPRYGISVVCYE</sequence>
<dbReference type="EMBL" id="JH817145">
    <property type="protein sequence ID" value="EKC42725.1"/>
    <property type="molecule type" value="Genomic_DNA"/>
</dbReference>